<accession>A0A5B9PE60</accession>
<dbReference type="STRING" id="980251.GCA_001642875_01531"/>
<dbReference type="InterPro" id="IPR003715">
    <property type="entry name" value="Poly_export_N"/>
</dbReference>
<dbReference type="KEGG" id="mff:MFFC18_27420"/>
<dbReference type="OrthoDB" id="233929at2"/>
<evidence type="ECO:0000256" key="1">
    <source>
        <dbReference type="ARBA" id="ARBA00022729"/>
    </source>
</evidence>
<feature type="domain" description="Polysaccharide export protein N-terminal" evidence="2">
    <location>
        <begin position="72"/>
        <end position="154"/>
    </location>
</feature>
<evidence type="ECO:0000313" key="3">
    <source>
        <dbReference type="EMBL" id="QEG22856.1"/>
    </source>
</evidence>
<keyword evidence="1" id="KW-0732">Signal</keyword>
<dbReference type="AlphaFoldDB" id="A0A5B9PE60"/>
<dbReference type="EMBL" id="CP042912">
    <property type="protein sequence ID" value="QEG22856.1"/>
    <property type="molecule type" value="Genomic_DNA"/>
</dbReference>
<keyword evidence="4" id="KW-1185">Reference proteome</keyword>
<gene>
    <name evidence="3" type="ORF">MFFC18_27420</name>
</gene>
<dbReference type="PROSITE" id="PS51257">
    <property type="entry name" value="PROKAR_LIPOPROTEIN"/>
    <property type="match status" value="1"/>
</dbReference>
<evidence type="ECO:0000259" key="2">
    <source>
        <dbReference type="Pfam" id="PF02563"/>
    </source>
</evidence>
<evidence type="ECO:0000313" key="4">
    <source>
        <dbReference type="Proteomes" id="UP000322214"/>
    </source>
</evidence>
<proteinExistence type="predicted"/>
<dbReference type="InterPro" id="IPR049712">
    <property type="entry name" value="Poly_export"/>
</dbReference>
<protein>
    <submittedName>
        <fullName evidence="3">Polysaccharide biosynthesis/export protein</fullName>
    </submittedName>
</protein>
<dbReference type="Gene3D" id="3.30.1950.10">
    <property type="entry name" value="wza like domain"/>
    <property type="match status" value="1"/>
</dbReference>
<reference evidence="3 4" key="1">
    <citation type="submission" date="2019-08" db="EMBL/GenBank/DDBJ databases">
        <title>Deep-cultivation of Planctomycetes and their phenomic and genomic characterization uncovers novel biology.</title>
        <authorList>
            <person name="Wiegand S."/>
            <person name="Jogler M."/>
            <person name="Boedeker C."/>
            <person name="Pinto D."/>
            <person name="Vollmers J."/>
            <person name="Rivas-Marin E."/>
            <person name="Kohn T."/>
            <person name="Peeters S.H."/>
            <person name="Heuer A."/>
            <person name="Rast P."/>
            <person name="Oberbeckmann S."/>
            <person name="Bunk B."/>
            <person name="Jeske O."/>
            <person name="Meyerdierks A."/>
            <person name="Storesund J.E."/>
            <person name="Kallscheuer N."/>
            <person name="Luecker S."/>
            <person name="Lage O.M."/>
            <person name="Pohl T."/>
            <person name="Merkel B.J."/>
            <person name="Hornburger P."/>
            <person name="Mueller R.-W."/>
            <person name="Bruemmer F."/>
            <person name="Labrenz M."/>
            <person name="Spormann A.M."/>
            <person name="Op den Camp H."/>
            <person name="Overmann J."/>
            <person name="Amann R."/>
            <person name="Jetten M.S.M."/>
            <person name="Mascher T."/>
            <person name="Medema M.H."/>
            <person name="Devos D.P."/>
            <person name="Kaster A.-K."/>
            <person name="Ovreas L."/>
            <person name="Rohde M."/>
            <person name="Galperin M.Y."/>
            <person name="Jogler C."/>
        </authorList>
    </citation>
    <scope>NUCLEOTIDE SEQUENCE [LARGE SCALE GENOMIC DNA]</scope>
    <source>
        <strain evidence="3 4">FC18</strain>
    </source>
</reference>
<dbReference type="PANTHER" id="PTHR33619:SF3">
    <property type="entry name" value="POLYSACCHARIDE EXPORT PROTEIN GFCE-RELATED"/>
    <property type="match status" value="1"/>
</dbReference>
<dbReference type="PANTHER" id="PTHR33619">
    <property type="entry name" value="POLYSACCHARIDE EXPORT PROTEIN GFCE-RELATED"/>
    <property type="match status" value="1"/>
</dbReference>
<organism evidence="3 4">
    <name type="scientific">Mariniblastus fucicola</name>
    <dbReference type="NCBI Taxonomy" id="980251"/>
    <lineage>
        <taxon>Bacteria</taxon>
        <taxon>Pseudomonadati</taxon>
        <taxon>Planctomycetota</taxon>
        <taxon>Planctomycetia</taxon>
        <taxon>Pirellulales</taxon>
        <taxon>Pirellulaceae</taxon>
        <taxon>Mariniblastus</taxon>
    </lineage>
</organism>
<dbReference type="Pfam" id="PF02563">
    <property type="entry name" value="Poly_export"/>
    <property type="match status" value="1"/>
</dbReference>
<name>A0A5B9PE60_9BACT</name>
<dbReference type="Proteomes" id="UP000322214">
    <property type="component" value="Chromosome"/>
</dbReference>
<dbReference type="GO" id="GO:0015159">
    <property type="term" value="F:polysaccharide transmembrane transporter activity"/>
    <property type="evidence" value="ECO:0007669"/>
    <property type="project" value="InterPro"/>
</dbReference>
<sequence>MVSRNSTKFIGSRQRSLMLMLALMLLSISSTGCTALFSPIDTIPAQRVPRQFLAEPQADKVPIDYSRLRQDSPEFYTLDSEDVLGVFIENVLGEFGSAPPVQIPDPNSDLPPAIGFPVPIRDDGTVSLPLVDPIPVRGLTVQQAEALITRAYREGPNPILIKRGRIIVTQLRKRTNRVFVVRQDNSNAGRGQQFQGLAQTRVINDRNDRSSRGFVLQLPAGQNDVFTALSQTGGIPGVNAKAEIRILRGTRLQTAQRDARMAEFYRSNQSDQFPYGIVPSVPDDSNTLSIPLRLKPGQIPSFRPEDIILKDGDIVYVDSRETDVYYTGGLLGGGEFPLPRDYDLDVLSAVSVSRFGVGTTQRTSLVGGSVQQTQPSELILLRKIPGDRQLAIRIDLNDAVNDPRQRLLIKAGDTLILRFKPQEELINFASATFFTFGLRQLLN</sequence>